<feature type="compositionally biased region" description="Basic and acidic residues" evidence="8">
    <location>
        <begin position="198"/>
        <end position="207"/>
    </location>
</feature>
<feature type="domain" description="ZZ-type" evidence="10">
    <location>
        <begin position="635"/>
        <end position="691"/>
    </location>
</feature>
<dbReference type="InterPro" id="IPR001202">
    <property type="entry name" value="WW_dom"/>
</dbReference>
<dbReference type="PROSITE" id="PS01357">
    <property type="entry name" value="ZF_ZZ_1"/>
    <property type="match status" value="1"/>
</dbReference>
<keyword evidence="6" id="KW-0472">Membrane</keyword>
<dbReference type="PROSITE" id="PS50020">
    <property type="entry name" value="WW_DOMAIN_2"/>
    <property type="match status" value="1"/>
</dbReference>
<comment type="subcellular location">
    <subcellularLocation>
        <location evidence="1">Cell membrane</location>
        <topology evidence="1">Peripheral membrane protein</topology>
    </subcellularLocation>
</comment>
<keyword evidence="12" id="KW-1185">Reference proteome</keyword>
<feature type="region of interest" description="Disordered" evidence="8">
    <location>
        <begin position="59"/>
        <end position="145"/>
    </location>
</feature>
<dbReference type="PANTHER" id="PTHR12268">
    <property type="entry name" value="E3 UBIQUITIN-PROTEIN LIGASE KCMF1"/>
    <property type="match status" value="1"/>
</dbReference>
<dbReference type="GO" id="GO:0099536">
    <property type="term" value="P:synaptic signaling"/>
    <property type="evidence" value="ECO:0007669"/>
    <property type="project" value="TreeGrafter"/>
</dbReference>
<feature type="region of interest" description="Disordered" evidence="8">
    <location>
        <begin position="784"/>
        <end position="836"/>
    </location>
</feature>
<evidence type="ECO:0000256" key="8">
    <source>
        <dbReference type="SAM" id="MobiDB-lite"/>
    </source>
</evidence>
<organism evidence="11 12">
    <name type="scientific">Alosa alosa</name>
    <name type="common">allis shad</name>
    <dbReference type="NCBI Taxonomy" id="278164"/>
    <lineage>
        <taxon>Eukaryota</taxon>
        <taxon>Metazoa</taxon>
        <taxon>Chordata</taxon>
        <taxon>Craniata</taxon>
        <taxon>Vertebrata</taxon>
        <taxon>Euteleostomi</taxon>
        <taxon>Actinopterygii</taxon>
        <taxon>Neopterygii</taxon>
        <taxon>Teleostei</taxon>
        <taxon>Clupei</taxon>
        <taxon>Clupeiformes</taxon>
        <taxon>Clupeoidei</taxon>
        <taxon>Clupeidae</taxon>
        <taxon>Alosa</taxon>
    </lineage>
</organism>
<dbReference type="InterPro" id="IPR015154">
    <property type="entry name" value="EF-hand_dom_typ2"/>
</dbReference>
<dbReference type="Pfam" id="PF00569">
    <property type="entry name" value="ZZ"/>
    <property type="match status" value="1"/>
</dbReference>
<dbReference type="SUPFAM" id="SSF47473">
    <property type="entry name" value="EF-hand"/>
    <property type="match status" value="2"/>
</dbReference>
<dbReference type="InterPro" id="IPR011992">
    <property type="entry name" value="EF-hand-dom_pair"/>
</dbReference>
<dbReference type="AlphaFoldDB" id="A0AAV6FST2"/>
<dbReference type="CDD" id="cd02334">
    <property type="entry name" value="ZZ_dystrophin"/>
    <property type="match status" value="1"/>
</dbReference>
<dbReference type="PANTHER" id="PTHR12268:SF26">
    <property type="entry name" value="UTROPHIN"/>
    <property type="match status" value="1"/>
</dbReference>
<dbReference type="InterPro" id="IPR000433">
    <property type="entry name" value="Znf_ZZ"/>
</dbReference>
<dbReference type="SMART" id="SM00291">
    <property type="entry name" value="ZnF_ZZ"/>
    <property type="match status" value="1"/>
</dbReference>
<sequence>MRILRGLERSSGGGIMALVRTSLQKVMLFLHQLQVMAVTSPRYQRLCKDMQADIDANDDIIKDGTNGLQTHTSPQQPDDGLQTHTSSQQPDDGLQTHTSPQQPGDGLQTHTSPQQPDDGLQTHTSPQQPGDGCKDSTSSSRVQPEGGVEKWAGLMAVLEELWAWLKLKDEELIGQRLSGETAPGQQQQDPWKSLLTPRDQDTDSSREKVWLSLTALPAQAEDGLTGGQPSPDVVVEERPLWTTRAAQEQEASLEQEQGWQKQLHWALARLQELQDAVDRLQQNLAEGEEAGGGEGHPTRVSPTDPKLEHWEQSTGDVEGSDPISHVMQAVRKNPALTIQLTPGTSIELHNLSTCWKALPGENGNGPIRPLQPTPLSQEFLSTSVQFPWQRAVTQNNVPYYINHELQTTTWDHPKVTQLFHSMADLNHVRFSAYRTAMKTRRLQKALCLDLLDLGMAQSVFDQHQLTQNGEFLDVSDIVSCLGSIYSRLEQKHPDLVNMPLCVDMCLNWLLNVYDIGRSGKVRALSMKIGLLSLSKGHLEDKYKYLFCQVVAPGESCDQRGLALLLSASLQIPQQLDEASAFGEGNVEPSVRSCLQLVGSDGEIDLEQFVDWMQLEPQAMVWLPVLHRVVSAESARHQARCNICRECPMLGFRYRSLKHFNYDVCQNCFFSGRTAKGHKLTYPMVEYCTPTTSGEDVRDFTKVLKNKFRSKKYFAKHPRLGYLPVHLFLEEDSMDMPVPLLSMCPEQYEMAPRAGWDRAVSVESASATGAGGGFQEHEFILPETHTASTSCSPLRPQQGDHHKPGLSSSPVKGQAIQRSEMPEEPDGLMSAQEEESC</sequence>
<dbReference type="EMBL" id="JADWDJ010000019">
    <property type="protein sequence ID" value="KAG5265785.1"/>
    <property type="molecule type" value="Genomic_DNA"/>
</dbReference>
<gene>
    <name evidence="11" type="ORF">AALO_G00246360</name>
</gene>
<dbReference type="Gene3D" id="1.10.238.10">
    <property type="entry name" value="EF-hand"/>
    <property type="match status" value="2"/>
</dbReference>
<feature type="domain" description="WW" evidence="9">
    <location>
        <begin position="382"/>
        <end position="415"/>
    </location>
</feature>
<evidence type="ECO:0000313" key="11">
    <source>
        <dbReference type="EMBL" id="KAG5265785.1"/>
    </source>
</evidence>
<keyword evidence="5" id="KW-0862">Zinc</keyword>
<evidence type="ECO:0000256" key="3">
    <source>
        <dbReference type="ARBA" id="ARBA00022723"/>
    </source>
</evidence>
<evidence type="ECO:0000259" key="10">
    <source>
        <dbReference type="PROSITE" id="PS50135"/>
    </source>
</evidence>
<dbReference type="GO" id="GO:0005886">
    <property type="term" value="C:plasma membrane"/>
    <property type="evidence" value="ECO:0007669"/>
    <property type="project" value="UniProtKB-SubCell"/>
</dbReference>
<dbReference type="PROSITE" id="PS01159">
    <property type="entry name" value="WW_DOMAIN_1"/>
    <property type="match status" value="1"/>
</dbReference>
<comment type="caution">
    <text evidence="11">The sequence shown here is derived from an EMBL/GenBank/DDBJ whole genome shotgun (WGS) entry which is preliminary data.</text>
</comment>
<feature type="compositionally biased region" description="Acidic residues" evidence="8">
    <location>
        <begin position="821"/>
        <end position="836"/>
    </location>
</feature>
<evidence type="ECO:0000259" key="9">
    <source>
        <dbReference type="PROSITE" id="PS50020"/>
    </source>
</evidence>
<feature type="region of interest" description="Disordered" evidence="8">
    <location>
        <begin position="179"/>
        <end position="207"/>
    </location>
</feature>
<dbReference type="InterPro" id="IPR015153">
    <property type="entry name" value="EF-hand_dom_typ1"/>
</dbReference>
<dbReference type="Pfam" id="PF00397">
    <property type="entry name" value="WW"/>
    <property type="match status" value="1"/>
</dbReference>
<dbReference type="Pfam" id="PF09068">
    <property type="entry name" value="EF-hand_2"/>
    <property type="match status" value="1"/>
</dbReference>
<dbReference type="SMART" id="SM00456">
    <property type="entry name" value="WW"/>
    <property type="match status" value="1"/>
</dbReference>
<evidence type="ECO:0000313" key="12">
    <source>
        <dbReference type="Proteomes" id="UP000823561"/>
    </source>
</evidence>
<dbReference type="InterPro" id="IPR036020">
    <property type="entry name" value="WW_dom_sf"/>
</dbReference>
<dbReference type="FunFam" id="3.30.60.90:FF:000001">
    <property type="entry name" value="Dystrophin isoform 2"/>
    <property type="match status" value="1"/>
</dbReference>
<evidence type="ECO:0000256" key="6">
    <source>
        <dbReference type="ARBA" id="ARBA00023136"/>
    </source>
</evidence>
<protein>
    <recommendedName>
        <fullName evidence="13">Utrophin-like</fullName>
    </recommendedName>
</protein>
<dbReference type="Pfam" id="PF09069">
    <property type="entry name" value="EF-hand_3"/>
    <property type="match status" value="1"/>
</dbReference>
<evidence type="ECO:0008006" key="13">
    <source>
        <dbReference type="Google" id="ProtNLM"/>
    </source>
</evidence>
<evidence type="ECO:0000256" key="7">
    <source>
        <dbReference type="PROSITE-ProRule" id="PRU00228"/>
    </source>
</evidence>
<evidence type="ECO:0000256" key="2">
    <source>
        <dbReference type="ARBA" id="ARBA00022475"/>
    </source>
</evidence>
<dbReference type="InterPro" id="IPR043145">
    <property type="entry name" value="Znf_ZZ_sf"/>
</dbReference>
<dbReference type="FunFam" id="2.20.70.10:FF:000004">
    <property type="entry name" value="dystrophin isoform X1"/>
    <property type="match status" value="1"/>
</dbReference>
<name>A0AAV6FST2_9TELE</name>
<evidence type="ECO:0000256" key="5">
    <source>
        <dbReference type="ARBA" id="ARBA00022833"/>
    </source>
</evidence>
<dbReference type="Proteomes" id="UP000823561">
    <property type="component" value="Chromosome 19"/>
</dbReference>
<dbReference type="SUPFAM" id="SSF57850">
    <property type="entry name" value="RING/U-box"/>
    <property type="match status" value="1"/>
</dbReference>
<dbReference type="CDD" id="cd00201">
    <property type="entry name" value="WW"/>
    <property type="match status" value="1"/>
</dbReference>
<feature type="region of interest" description="Disordered" evidence="8">
    <location>
        <begin position="286"/>
        <end position="320"/>
    </location>
</feature>
<dbReference type="SUPFAM" id="SSF51045">
    <property type="entry name" value="WW domain"/>
    <property type="match status" value="1"/>
</dbReference>
<dbReference type="GO" id="GO:0008270">
    <property type="term" value="F:zinc ion binding"/>
    <property type="evidence" value="ECO:0007669"/>
    <property type="project" value="UniProtKB-KW"/>
</dbReference>
<keyword evidence="2" id="KW-1003">Cell membrane</keyword>
<dbReference type="PROSITE" id="PS50135">
    <property type="entry name" value="ZF_ZZ_2"/>
    <property type="match status" value="1"/>
</dbReference>
<proteinExistence type="predicted"/>
<keyword evidence="3" id="KW-0479">Metal-binding</keyword>
<evidence type="ECO:0000256" key="1">
    <source>
        <dbReference type="ARBA" id="ARBA00004202"/>
    </source>
</evidence>
<dbReference type="GO" id="GO:0045202">
    <property type="term" value="C:synapse"/>
    <property type="evidence" value="ECO:0007669"/>
    <property type="project" value="GOC"/>
</dbReference>
<evidence type="ECO:0000256" key="4">
    <source>
        <dbReference type="ARBA" id="ARBA00022771"/>
    </source>
</evidence>
<feature type="compositionally biased region" description="Polar residues" evidence="8">
    <location>
        <begin position="66"/>
        <end position="128"/>
    </location>
</feature>
<accession>A0AAV6FST2</accession>
<dbReference type="InterPro" id="IPR050774">
    <property type="entry name" value="KCMF1/Dystrophin"/>
</dbReference>
<dbReference type="Gene3D" id="3.30.60.90">
    <property type="match status" value="1"/>
</dbReference>
<dbReference type="Gene3D" id="2.20.70.10">
    <property type="match status" value="1"/>
</dbReference>
<reference evidence="11" key="1">
    <citation type="submission" date="2020-10" db="EMBL/GenBank/DDBJ databases">
        <title>Chromosome-scale genome assembly of the Allis shad, Alosa alosa.</title>
        <authorList>
            <person name="Margot Z."/>
            <person name="Christophe K."/>
            <person name="Cabau C."/>
            <person name="Louis A."/>
            <person name="Berthelot C."/>
            <person name="Parey E."/>
            <person name="Roest Crollius H."/>
            <person name="Montfort J."/>
            <person name="Robinson-Rechavi M."/>
            <person name="Bucao C."/>
            <person name="Bouchez O."/>
            <person name="Gislard M."/>
            <person name="Lluch J."/>
            <person name="Milhes M."/>
            <person name="Lampietro C."/>
            <person name="Lopez Roques C."/>
            <person name="Donnadieu C."/>
            <person name="Braasch I."/>
            <person name="Desvignes T."/>
            <person name="Postlethwait J."/>
            <person name="Bobe J."/>
            <person name="Guiguen Y."/>
        </authorList>
    </citation>
    <scope>NUCLEOTIDE SEQUENCE</scope>
    <source>
        <strain evidence="11">M-15738</strain>
        <tissue evidence="11">Blood</tissue>
    </source>
</reference>
<keyword evidence="4 7" id="KW-0863">Zinc-finger</keyword>